<proteinExistence type="predicted"/>
<keyword evidence="1" id="KW-0472">Membrane</keyword>
<keyword evidence="1" id="KW-0812">Transmembrane</keyword>
<feature type="transmembrane region" description="Helical" evidence="1">
    <location>
        <begin position="7"/>
        <end position="32"/>
    </location>
</feature>
<evidence type="ECO:0000313" key="2">
    <source>
        <dbReference type="EMBL" id="CAD7286571.1"/>
    </source>
</evidence>
<keyword evidence="3" id="KW-1185">Reference proteome</keyword>
<sequence>MRRAFSLIEIVLVVVIIAIMATAGINLLLVLYKNYSTSERMVRLELQSQNVLEYIGKLLAVRIPESAVAKEWGSDKFLPLLHKGGSDYDTLEFVAYTPEAFFESIYSGFADLQASTKQTIKTPLSKLTKLDSVIGDLNPKFGSDFELAVIFKSLNYNASDFGYSGKTNLDTAKIKDDITFELGKRRLDGLVSEHYHIAHTAYAIRVVPSQVTAQNELVLYFNYRPWLNESAKDGESAVLAKNVSTFVFGANDGSIRLKLCLSNQNLDTLCKSKVVQ</sequence>
<dbReference type="InterPro" id="IPR012902">
    <property type="entry name" value="N_methyl_site"/>
</dbReference>
<gene>
    <name evidence="2" type="ORF">LMG8286_00404</name>
</gene>
<reference evidence="2 3" key="1">
    <citation type="submission" date="2020-11" db="EMBL/GenBank/DDBJ databases">
        <authorList>
            <person name="Peeters C."/>
        </authorList>
    </citation>
    <scope>NUCLEOTIDE SEQUENCE [LARGE SCALE GENOMIC DNA]</scope>
    <source>
        <strain evidence="2 3">LMG 8286</strain>
    </source>
</reference>
<organism evidence="2 3">
    <name type="scientific">Campylobacter suis</name>
    <dbReference type="NCBI Taxonomy" id="2790657"/>
    <lineage>
        <taxon>Bacteria</taxon>
        <taxon>Pseudomonadati</taxon>
        <taxon>Campylobacterota</taxon>
        <taxon>Epsilonproteobacteria</taxon>
        <taxon>Campylobacterales</taxon>
        <taxon>Campylobacteraceae</taxon>
        <taxon>Campylobacter</taxon>
    </lineage>
</organism>
<evidence type="ECO:0008006" key="4">
    <source>
        <dbReference type="Google" id="ProtNLM"/>
    </source>
</evidence>
<evidence type="ECO:0000256" key="1">
    <source>
        <dbReference type="SAM" id="Phobius"/>
    </source>
</evidence>
<dbReference type="InterPro" id="IPR045584">
    <property type="entry name" value="Pilin-like"/>
</dbReference>
<dbReference type="NCBIfam" id="TIGR02532">
    <property type="entry name" value="IV_pilin_GFxxxE"/>
    <property type="match status" value="1"/>
</dbReference>
<dbReference type="EMBL" id="CAJHOE010000001">
    <property type="protein sequence ID" value="CAD7286571.1"/>
    <property type="molecule type" value="Genomic_DNA"/>
</dbReference>
<dbReference type="SUPFAM" id="SSF54523">
    <property type="entry name" value="Pili subunits"/>
    <property type="match status" value="1"/>
</dbReference>
<accession>A0ABM8Q191</accession>
<dbReference type="Proteomes" id="UP000789359">
    <property type="component" value="Unassembled WGS sequence"/>
</dbReference>
<keyword evidence="1" id="KW-1133">Transmembrane helix</keyword>
<comment type="caution">
    <text evidence="2">The sequence shown here is derived from an EMBL/GenBank/DDBJ whole genome shotgun (WGS) entry which is preliminary data.</text>
</comment>
<name>A0ABM8Q191_9BACT</name>
<evidence type="ECO:0000313" key="3">
    <source>
        <dbReference type="Proteomes" id="UP000789359"/>
    </source>
</evidence>
<dbReference type="RefSeq" id="WP_230056190.1">
    <property type="nucleotide sequence ID" value="NZ_CAJHOE010000001.1"/>
</dbReference>
<protein>
    <recommendedName>
        <fullName evidence="4">Prepilin-type N-terminal cleavage/methylation domain-containing protein</fullName>
    </recommendedName>
</protein>